<proteinExistence type="predicted"/>
<comment type="caution">
    <text evidence="2">The sequence shown here is derived from an EMBL/GenBank/DDBJ whole genome shotgun (WGS) entry which is preliminary data.</text>
</comment>
<protein>
    <submittedName>
        <fullName evidence="2">Uncharacterized protein</fullName>
    </submittedName>
</protein>
<reference evidence="2 3" key="1">
    <citation type="submission" date="2017-12" db="EMBL/GenBank/DDBJ databases">
        <title>Comparative genomics of Botrytis spp.</title>
        <authorList>
            <person name="Valero-Jimenez C.A."/>
            <person name="Tapia P."/>
            <person name="Veloso J."/>
            <person name="Silva-Moreno E."/>
            <person name="Staats M."/>
            <person name="Valdes J.H."/>
            <person name="Van Kan J.A.L."/>
        </authorList>
    </citation>
    <scope>NUCLEOTIDE SEQUENCE [LARGE SCALE GENOMIC DNA]</scope>
    <source>
        <strain evidence="2 3">MUCL11595</strain>
    </source>
</reference>
<dbReference type="Proteomes" id="UP000297527">
    <property type="component" value="Unassembled WGS sequence"/>
</dbReference>
<feature type="region of interest" description="Disordered" evidence="1">
    <location>
        <begin position="101"/>
        <end position="142"/>
    </location>
</feature>
<feature type="compositionally biased region" description="Basic and acidic residues" evidence="1">
    <location>
        <begin position="30"/>
        <end position="43"/>
    </location>
</feature>
<feature type="compositionally biased region" description="Polar residues" evidence="1">
    <location>
        <begin position="1"/>
        <end position="10"/>
    </location>
</feature>
<accession>A0A4Z1HAF1</accession>
<name>A0A4Z1HAF1_9HELO</name>
<sequence length="142" mass="15725">MSDNHQSGLSEPNIGFANVLKVRPTVGPKETGEPTIERSEPIKVTHNPFAFQATRAGPEEMIPSSSTVAQSQAVFQSLKRSVPSDFPKPPRQKITTILKTTEKVIPSKRRPANEESTGKVTKSISMRYRIGDNQQNKLPETR</sequence>
<feature type="region of interest" description="Disordered" evidence="1">
    <location>
        <begin position="1"/>
        <end position="47"/>
    </location>
</feature>
<keyword evidence="3" id="KW-1185">Reference proteome</keyword>
<organism evidence="2 3">
    <name type="scientific">Botryotinia convoluta</name>
    <dbReference type="NCBI Taxonomy" id="54673"/>
    <lineage>
        <taxon>Eukaryota</taxon>
        <taxon>Fungi</taxon>
        <taxon>Dikarya</taxon>
        <taxon>Ascomycota</taxon>
        <taxon>Pezizomycotina</taxon>
        <taxon>Leotiomycetes</taxon>
        <taxon>Helotiales</taxon>
        <taxon>Sclerotiniaceae</taxon>
        <taxon>Botryotinia</taxon>
    </lineage>
</organism>
<feature type="compositionally biased region" description="Polar residues" evidence="1">
    <location>
        <begin position="132"/>
        <end position="142"/>
    </location>
</feature>
<evidence type="ECO:0000313" key="3">
    <source>
        <dbReference type="Proteomes" id="UP000297527"/>
    </source>
</evidence>
<evidence type="ECO:0000313" key="2">
    <source>
        <dbReference type="EMBL" id="TGO45789.1"/>
    </source>
</evidence>
<evidence type="ECO:0000256" key="1">
    <source>
        <dbReference type="SAM" id="MobiDB-lite"/>
    </source>
</evidence>
<gene>
    <name evidence="2" type="ORF">BCON_0365g00070</name>
</gene>
<dbReference type="EMBL" id="PQXN01000363">
    <property type="protein sequence ID" value="TGO45789.1"/>
    <property type="molecule type" value="Genomic_DNA"/>
</dbReference>
<dbReference type="AlphaFoldDB" id="A0A4Z1HAF1"/>